<dbReference type="Proteomes" id="UP000383932">
    <property type="component" value="Unassembled WGS sequence"/>
</dbReference>
<dbReference type="AlphaFoldDB" id="A0A5N5Q8R7"/>
<feature type="active site" description="Proton acceptor" evidence="6">
    <location>
        <position position="164"/>
    </location>
</feature>
<dbReference type="InterPro" id="IPR026591">
    <property type="entry name" value="Sirtuin_cat_small_dom_sf"/>
</dbReference>
<feature type="binding site" evidence="6">
    <location>
        <position position="201"/>
    </location>
    <ligand>
        <name>Zn(2+)</name>
        <dbReference type="ChEBI" id="CHEBI:29105"/>
    </ligand>
</feature>
<evidence type="ECO:0000256" key="5">
    <source>
        <dbReference type="ARBA" id="ARBA00023128"/>
    </source>
</evidence>
<dbReference type="InterPro" id="IPR003000">
    <property type="entry name" value="Sirtuin"/>
</dbReference>
<evidence type="ECO:0000313" key="8">
    <source>
        <dbReference type="EMBL" id="KAB5587811.1"/>
    </source>
</evidence>
<comment type="caution">
    <text evidence="8">The sequence shown here is derived from an EMBL/GenBank/DDBJ whole genome shotgun (WGS) entry which is preliminary data.</text>
</comment>
<evidence type="ECO:0000256" key="6">
    <source>
        <dbReference type="PROSITE-ProRule" id="PRU00236"/>
    </source>
</evidence>
<feature type="binding site" evidence="6">
    <location>
        <position position="212"/>
    </location>
    <ligand>
        <name>Zn(2+)</name>
        <dbReference type="ChEBI" id="CHEBI:29105"/>
    </ligand>
</feature>
<evidence type="ECO:0000256" key="4">
    <source>
        <dbReference type="ARBA" id="ARBA00023027"/>
    </source>
</evidence>
<dbReference type="InterPro" id="IPR026590">
    <property type="entry name" value="Ssirtuin_cat_dom"/>
</dbReference>
<evidence type="ECO:0000259" key="7">
    <source>
        <dbReference type="PROSITE" id="PS50305"/>
    </source>
</evidence>
<dbReference type="OrthoDB" id="2919105at2759"/>
<dbReference type="Gene3D" id="3.30.1600.10">
    <property type="entry name" value="SIR2/SIRT2 'Small Domain"/>
    <property type="match status" value="1"/>
</dbReference>
<gene>
    <name evidence="8" type="ORF">CTheo_8746</name>
</gene>
<keyword evidence="6" id="KW-0862">Zinc</keyword>
<dbReference type="GO" id="GO:0070403">
    <property type="term" value="F:NAD+ binding"/>
    <property type="evidence" value="ECO:0007669"/>
    <property type="project" value="InterPro"/>
</dbReference>
<evidence type="ECO:0000256" key="3">
    <source>
        <dbReference type="ARBA" id="ARBA00022679"/>
    </source>
</evidence>
<feature type="binding site" evidence="6">
    <location>
        <position position="172"/>
    </location>
    <ligand>
        <name>Zn(2+)</name>
        <dbReference type="ChEBI" id="CHEBI:29105"/>
    </ligand>
</feature>
<keyword evidence="6" id="KW-0479">Metal-binding</keyword>
<keyword evidence="4" id="KW-0520">NAD</keyword>
<organism evidence="8 9">
    <name type="scientific">Ceratobasidium theobromae</name>
    <dbReference type="NCBI Taxonomy" id="1582974"/>
    <lineage>
        <taxon>Eukaryota</taxon>
        <taxon>Fungi</taxon>
        <taxon>Dikarya</taxon>
        <taxon>Basidiomycota</taxon>
        <taxon>Agaricomycotina</taxon>
        <taxon>Agaricomycetes</taxon>
        <taxon>Cantharellales</taxon>
        <taxon>Ceratobasidiaceae</taxon>
        <taxon>Ceratobasidium</taxon>
    </lineage>
</organism>
<dbReference type="PROSITE" id="PS50305">
    <property type="entry name" value="SIRTUIN"/>
    <property type="match status" value="1"/>
</dbReference>
<accession>A0A5N5Q8R7</accession>
<dbReference type="InterPro" id="IPR029035">
    <property type="entry name" value="DHS-like_NAD/FAD-binding_dom"/>
</dbReference>
<dbReference type="Gene3D" id="3.40.50.1220">
    <property type="entry name" value="TPP-binding domain"/>
    <property type="match status" value="1"/>
</dbReference>
<evidence type="ECO:0000313" key="9">
    <source>
        <dbReference type="Proteomes" id="UP000383932"/>
    </source>
</evidence>
<dbReference type="GO" id="GO:0005634">
    <property type="term" value="C:nucleus"/>
    <property type="evidence" value="ECO:0007669"/>
    <property type="project" value="TreeGrafter"/>
</dbReference>
<dbReference type="EMBL" id="SSOP01000762">
    <property type="protein sequence ID" value="KAB5587811.1"/>
    <property type="molecule type" value="Genomic_DNA"/>
</dbReference>
<dbReference type="Pfam" id="PF02146">
    <property type="entry name" value="SIR2"/>
    <property type="match status" value="1"/>
</dbReference>
<sequence>MDHGHHSASQGFTNKLHSQERGIPIIFSDQATDQEFYRQIQSAIATAQHLTILCGAGISTGAGIPDFRSANGLYTQKSLGHQVNLSGAELFDARTLLQPQKLLACGRAIGAFRTKIRAAQPTHCHRYITKLHETGRLLRCYTQNIDGLQTRGRSDMWKVVLELHGNIEQLSCNRCGQVSEDNPQDLDQRLIEDGFVQCRKCDKRGETKGPNCKWDLRRLPPGLLLPQILHNEASWELECDGKDIDQLEQVDGDADVFLVIGTSIKTDGAAKLVRSLAKKVHSSGGVVVYVNRDKLSDGKWAEYFDLQLQTEIDVWAMDMARYPAAMVPPGATRRKVMRTLQAWCNREAHPPINEAPSLTSNFWPSLDISRTSLGGLTTANTCPPTSDKRFLFLICHSGALTTLAQGFALQLLTMGAECGWECRTYIVTLSGTGKISSQIPSWTNYAMVVIHLSDFVLRVHKAWEPVEPGQGIHELLDQSALSMKELSEKSHVCISLMICAADELLDMEGMSLLEESFRQYVSIFPYLVI</sequence>
<keyword evidence="5" id="KW-0496">Mitochondrion</keyword>
<evidence type="ECO:0000256" key="2">
    <source>
        <dbReference type="ARBA" id="ARBA00006924"/>
    </source>
</evidence>
<comment type="similarity">
    <text evidence="2">Belongs to the sirtuin family. Class I subfamily.</text>
</comment>
<dbReference type="PANTHER" id="PTHR11085">
    <property type="entry name" value="NAD-DEPENDENT PROTEIN DEACYLASE SIRTUIN-5, MITOCHONDRIAL-RELATED"/>
    <property type="match status" value="1"/>
</dbReference>
<protein>
    <recommendedName>
        <fullName evidence="7">Deacetylase sirtuin-type domain-containing protein</fullName>
    </recommendedName>
</protein>
<comment type="subcellular location">
    <subcellularLocation>
        <location evidence="1">Mitochondrion</location>
    </subcellularLocation>
</comment>
<keyword evidence="9" id="KW-1185">Reference proteome</keyword>
<dbReference type="InterPro" id="IPR050134">
    <property type="entry name" value="NAD-dep_sirtuin_deacylases"/>
</dbReference>
<dbReference type="GO" id="GO:0046872">
    <property type="term" value="F:metal ion binding"/>
    <property type="evidence" value="ECO:0007669"/>
    <property type="project" value="UniProtKB-KW"/>
</dbReference>
<dbReference type="GO" id="GO:0005739">
    <property type="term" value="C:mitochondrion"/>
    <property type="evidence" value="ECO:0007669"/>
    <property type="project" value="UniProtKB-SubCell"/>
</dbReference>
<reference evidence="8 9" key="1">
    <citation type="journal article" date="2019" name="Fungal Biol. Biotechnol.">
        <title>Draft genome sequence of fastidious pathogen Ceratobasidium theobromae, which causes vascular-streak dieback in Theobroma cacao.</title>
        <authorList>
            <person name="Ali S.S."/>
            <person name="Asman A."/>
            <person name="Shao J."/>
            <person name="Firmansyah A.P."/>
            <person name="Susilo A.W."/>
            <person name="Rosmana A."/>
            <person name="McMahon P."/>
            <person name="Junaid M."/>
            <person name="Guest D."/>
            <person name="Kheng T.Y."/>
            <person name="Meinhardt L.W."/>
            <person name="Bailey B.A."/>
        </authorList>
    </citation>
    <scope>NUCLEOTIDE SEQUENCE [LARGE SCALE GENOMIC DNA]</scope>
    <source>
        <strain evidence="8 9">CT2</strain>
    </source>
</reference>
<dbReference type="PANTHER" id="PTHR11085:SF8">
    <property type="entry name" value="NAD-DEPENDENT HISTONE DEACETYLASE HST3"/>
    <property type="match status" value="1"/>
</dbReference>
<keyword evidence="3" id="KW-0808">Transferase</keyword>
<feature type="binding site" evidence="6">
    <location>
        <position position="175"/>
    </location>
    <ligand>
        <name>Zn(2+)</name>
        <dbReference type="ChEBI" id="CHEBI:29105"/>
    </ligand>
</feature>
<name>A0A5N5Q8R7_9AGAM</name>
<dbReference type="GO" id="GO:0017136">
    <property type="term" value="F:histone deacetylase activity, NAD-dependent"/>
    <property type="evidence" value="ECO:0007669"/>
    <property type="project" value="TreeGrafter"/>
</dbReference>
<dbReference type="SUPFAM" id="SSF52467">
    <property type="entry name" value="DHS-like NAD/FAD-binding domain"/>
    <property type="match status" value="1"/>
</dbReference>
<evidence type="ECO:0000256" key="1">
    <source>
        <dbReference type="ARBA" id="ARBA00004173"/>
    </source>
</evidence>
<feature type="domain" description="Deacetylase sirtuin-type" evidence="7">
    <location>
        <begin position="30"/>
        <end position="343"/>
    </location>
</feature>
<proteinExistence type="inferred from homology"/>